<organism evidence="2 3">
    <name type="scientific">Marinifilum breve</name>
    <dbReference type="NCBI Taxonomy" id="2184082"/>
    <lineage>
        <taxon>Bacteria</taxon>
        <taxon>Pseudomonadati</taxon>
        <taxon>Bacteroidota</taxon>
        <taxon>Bacteroidia</taxon>
        <taxon>Marinilabiliales</taxon>
        <taxon>Marinifilaceae</taxon>
    </lineage>
</organism>
<feature type="domain" description="FHA" evidence="1">
    <location>
        <begin position="19"/>
        <end position="67"/>
    </location>
</feature>
<dbReference type="Gene3D" id="2.60.200.20">
    <property type="match status" value="1"/>
</dbReference>
<reference evidence="2 3" key="1">
    <citation type="submission" date="2018-05" db="EMBL/GenBank/DDBJ databases">
        <title>Marinifilum breve JC075T sp. nov., a marine bacterium isolated from Yongle Blue Hole in the South China Sea.</title>
        <authorList>
            <person name="Fu T."/>
        </authorList>
    </citation>
    <scope>NUCLEOTIDE SEQUENCE [LARGE SCALE GENOMIC DNA]</scope>
    <source>
        <strain evidence="2 3">JC075</strain>
    </source>
</reference>
<proteinExistence type="predicted"/>
<comment type="caution">
    <text evidence="2">The sequence shown here is derived from an EMBL/GenBank/DDBJ whole genome shotgun (WGS) entry which is preliminary data.</text>
</comment>
<name>A0A2V3ZWZ9_9BACT</name>
<dbReference type="Proteomes" id="UP000248079">
    <property type="component" value="Unassembled WGS sequence"/>
</dbReference>
<dbReference type="PROSITE" id="PS50006">
    <property type="entry name" value="FHA_DOMAIN"/>
    <property type="match status" value="1"/>
</dbReference>
<dbReference type="InterPro" id="IPR008984">
    <property type="entry name" value="SMAD_FHA_dom_sf"/>
</dbReference>
<keyword evidence="3" id="KW-1185">Reference proteome</keyword>
<dbReference type="SUPFAM" id="SSF49879">
    <property type="entry name" value="SMAD/FHA domain"/>
    <property type="match status" value="1"/>
</dbReference>
<dbReference type="CDD" id="cd00060">
    <property type="entry name" value="FHA"/>
    <property type="match status" value="1"/>
</dbReference>
<dbReference type="AlphaFoldDB" id="A0A2V3ZWZ9"/>
<dbReference type="SMART" id="SM00240">
    <property type="entry name" value="FHA"/>
    <property type="match status" value="1"/>
</dbReference>
<evidence type="ECO:0000313" key="2">
    <source>
        <dbReference type="EMBL" id="PXY01205.1"/>
    </source>
</evidence>
<dbReference type="InterPro" id="IPR000253">
    <property type="entry name" value="FHA_dom"/>
</dbReference>
<evidence type="ECO:0000313" key="3">
    <source>
        <dbReference type="Proteomes" id="UP000248079"/>
    </source>
</evidence>
<dbReference type="EMBL" id="QFLI01000004">
    <property type="protein sequence ID" value="PXY01205.1"/>
    <property type="molecule type" value="Genomic_DNA"/>
</dbReference>
<dbReference type="OrthoDB" id="273564at2"/>
<protein>
    <recommendedName>
        <fullName evidence="1">FHA domain-containing protein</fullName>
    </recommendedName>
</protein>
<dbReference type="RefSeq" id="WP_110360836.1">
    <property type="nucleotide sequence ID" value="NZ_QFLI01000004.1"/>
</dbReference>
<gene>
    <name evidence="2" type="ORF">DF185_11205</name>
</gene>
<accession>A0A2V3ZWZ9</accession>
<dbReference type="Pfam" id="PF00498">
    <property type="entry name" value="FHA"/>
    <property type="match status" value="1"/>
</dbReference>
<sequence length="314" mass="36479">MAILENVVDGERIVLFCQHSIGRDYHNRCVIRERDVSRNHAIIHWENGNWFLTDTSSNGTLLNQSMLAHTCEKLKQNDIIQFSIFKRSQWKLIDDSPPCSFLEAKDLPYSFIELKDGLILLENDEAVLLFRNSNLDWVLEERHGDRIMIDGETCTIGNVEYVFVENENLECTSRKLDFIEEACLKLQLSSDEEEVSAKIHINDLQLDLGTRSYNLLLLHLVRVKQEDREYGLNEEASGWVECQDVAQALSKEVLKEVDDYYINNLICRLRKTLMKLKPYGHLLMNVVERKRGKLRCGLSKFEIAKSQILTVEKE</sequence>
<evidence type="ECO:0000259" key="1">
    <source>
        <dbReference type="PROSITE" id="PS50006"/>
    </source>
</evidence>